<organism evidence="1 2">
    <name type="scientific">Stella humosa</name>
    <dbReference type="NCBI Taxonomy" id="94"/>
    <lineage>
        <taxon>Bacteria</taxon>
        <taxon>Pseudomonadati</taxon>
        <taxon>Pseudomonadota</taxon>
        <taxon>Alphaproteobacteria</taxon>
        <taxon>Rhodospirillales</taxon>
        <taxon>Stellaceae</taxon>
        <taxon>Stella</taxon>
    </lineage>
</organism>
<protein>
    <submittedName>
        <fullName evidence="1">Asparaginase</fullName>
    </submittedName>
</protein>
<dbReference type="PANTHER" id="PTHR42110">
    <property type="entry name" value="L-ASPARAGINASE, PUTATIVE (AFU_ORTHOLOGUE AFUA_3G11890)-RELATED"/>
    <property type="match status" value="1"/>
</dbReference>
<dbReference type="PANTHER" id="PTHR42110:SF1">
    <property type="entry name" value="L-ASPARAGINASE, PUTATIVE (AFU_ORTHOLOGUE AFUA_3G11890)-RELATED"/>
    <property type="match status" value="1"/>
</dbReference>
<dbReference type="InterPro" id="IPR010349">
    <property type="entry name" value="Asparaginase_II"/>
</dbReference>
<dbReference type="AlphaFoldDB" id="A0A3N1LBZ3"/>
<gene>
    <name evidence="1" type="ORF">EDC65_2360</name>
</gene>
<sequence>MNEAPLSAVAAATALNPVLVEVTRGTVVESRHRGSIAVVDAAGRVLHQAGDVAQAVYPRSAIKPLQALLLVESGAADRFGLGDKELALACASHRGESVHTEAVAAWLGRVGLSPGDLECGAHLPYDPKTMEALLRADGQATTLHNNCSGKHSGFVTTALHMGLPLKGYIRPEHPLQQKLYQTIEEMGGESLADTGRGADGCGIPVFGVPLRALARAFARLDDTTGLAPERAAAAARILKAMAAEPVMVSGHGNFVTRVMEVAGDTVRLKSGAEGVYCALLVGRGIGITVKIDDGTGRAAEVAMAAALQRLGAFSPAQEAALSAFLEVPIRNVAGRDVGVVRSAGQPF</sequence>
<dbReference type="Pfam" id="PF06089">
    <property type="entry name" value="Asparaginase_II"/>
    <property type="match status" value="1"/>
</dbReference>
<dbReference type="Proteomes" id="UP000278222">
    <property type="component" value="Unassembled WGS sequence"/>
</dbReference>
<dbReference type="OrthoDB" id="9780674at2"/>
<dbReference type="EMBL" id="RJKX01000014">
    <property type="protein sequence ID" value="ROP90511.1"/>
    <property type="molecule type" value="Genomic_DNA"/>
</dbReference>
<dbReference type="RefSeq" id="WP_123689925.1">
    <property type="nucleotide sequence ID" value="NZ_AP019700.1"/>
</dbReference>
<proteinExistence type="predicted"/>
<keyword evidence="2" id="KW-1185">Reference proteome</keyword>
<evidence type="ECO:0000313" key="1">
    <source>
        <dbReference type="EMBL" id="ROP90511.1"/>
    </source>
</evidence>
<accession>A0A3N1LBZ3</accession>
<name>A0A3N1LBZ3_9PROT</name>
<reference evidence="1 2" key="1">
    <citation type="submission" date="2018-11" db="EMBL/GenBank/DDBJ databases">
        <title>Genomic Encyclopedia of Type Strains, Phase IV (KMG-IV): sequencing the most valuable type-strain genomes for metagenomic binning, comparative biology and taxonomic classification.</title>
        <authorList>
            <person name="Goeker M."/>
        </authorList>
    </citation>
    <scope>NUCLEOTIDE SEQUENCE [LARGE SCALE GENOMIC DNA]</scope>
    <source>
        <strain evidence="1 2">DSM 5900</strain>
    </source>
</reference>
<comment type="caution">
    <text evidence="1">The sequence shown here is derived from an EMBL/GenBank/DDBJ whole genome shotgun (WGS) entry which is preliminary data.</text>
</comment>
<evidence type="ECO:0000313" key="2">
    <source>
        <dbReference type="Proteomes" id="UP000278222"/>
    </source>
</evidence>